<accession>A0A6D2JD77</accession>
<comment type="caution">
    <text evidence="1">The sequence shown here is derived from an EMBL/GenBank/DDBJ whole genome shotgun (WGS) entry which is preliminary data.</text>
</comment>
<protein>
    <submittedName>
        <fullName evidence="1">Uncharacterized protein</fullName>
    </submittedName>
</protein>
<reference evidence="1" key="1">
    <citation type="submission" date="2020-01" db="EMBL/GenBank/DDBJ databases">
        <authorList>
            <person name="Mishra B."/>
        </authorList>
    </citation>
    <scope>NUCLEOTIDE SEQUENCE [LARGE SCALE GENOMIC DNA]</scope>
</reference>
<gene>
    <name evidence="1" type="ORF">MERR_LOCUS26124</name>
</gene>
<organism evidence="1 2">
    <name type="scientific">Microthlaspi erraticum</name>
    <dbReference type="NCBI Taxonomy" id="1685480"/>
    <lineage>
        <taxon>Eukaryota</taxon>
        <taxon>Viridiplantae</taxon>
        <taxon>Streptophyta</taxon>
        <taxon>Embryophyta</taxon>
        <taxon>Tracheophyta</taxon>
        <taxon>Spermatophyta</taxon>
        <taxon>Magnoliopsida</taxon>
        <taxon>eudicotyledons</taxon>
        <taxon>Gunneridae</taxon>
        <taxon>Pentapetalae</taxon>
        <taxon>rosids</taxon>
        <taxon>malvids</taxon>
        <taxon>Brassicales</taxon>
        <taxon>Brassicaceae</taxon>
        <taxon>Coluteocarpeae</taxon>
        <taxon>Microthlaspi</taxon>
    </lineage>
</organism>
<dbReference type="EMBL" id="CACVBM020001200">
    <property type="protein sequence ID" value="CAA7038889.1"/>
    <property type="molecule type" value="Genomic_DNA"/>
</dbReference>
<keyword evidence="2" id="KW-1185">Reference proteome</keyword>
<sequence>MSNLQKPYKPHRFTELLECDYRNNSGFLGNFHGFPSCAFEELLLGPTAESITVRLLRLWGDGLGKAIGILVLDQKESIIEAVLPRTPLLTLPESRLALFFLMEKGGANIKFVISRIGYAAIHERMQQYTTPCCCLLTLQIAGRQLDGCRSYWERWRRTFTKSFLIMIPKSAFDTGNDGTCQREET</sequence>
<evidence type="ECO:0000313" key="1">
    <source>
        <dbReference type="EMBL" id="CAA7038889.1"/>
    </source>
</evidence>
<dbReference type="AlphaFoldDB" id="A0A6D2JD77"/>
<proteinExistence type="predicted"/>
<name>A0A6D2JD77_9BRAS</name>
<evidence type="ECO:0000313" key="2">
    <source>
        <dbReference type="Proteomes" id="UP000467841"/>
    </source>
</evidence>
<dbReference type="Proteomes" id="UP000467841">
    <property type="component" value="Unassembled WGS sequence"/>
</dbReference>